<dbReference type="InterPro" id="IPR023214">
    <property type="entry name" value="HAD_sf"/>
</dbReference>
<dbReference type="GeneID" id="89977561"/>
<dbReference type="SFLD" id="SFLDG01129">
    <property type="entry name" value="C1.5:_HAD__Beta-PGM__Phosphata"/>
    <property type="match status" value="1"/>
</dbReference>
<protein>
    <recommendedName>
        <fullName evidence="4">Haloacid dehalogenase, type II</fullName>
    </recommendedName>
</protein>
<organism evidence="2 3">
    <name type="scientific">Exophiala bonariae</name>
    <dbReference type="NCBI Taxonomy" id="1690606"/>
    <lineage>
        <taxon>Eukaryota</taxon>
        <taxon>Fungi</taxon>
        <taxon>Dikarya</taxon>
        <taxon>Ascomycota</taxon>
        <taxon>Pezizomycotina</taxon>
        <taxon>Eurotiomycetes</taxon>
        <taxon>Chaetothyriomycetidae</taxon>
        <taxon>Chaetothyriales</taxon>
        <taxon>Herpotrichiellaceae</taxon>
        <taxon>Exophiala</taxon>
    </lineage>
</organism>
<dbReference type="PANTHER" id="PTHR43316">
    <property type="entry name" value="HYDROLASE, HALOACID DELAHOGENASE-RELATED"/>
    <property type="match status" value="1"/>
</dbReference>
<dbReference type="SUPFAM" id="SSF56784">
    <property type="entry name" value="HAD-like"/>
    <property type="match status" value="1"/>
</dbReference>
<keyword evidence="3" id="KW-1185">Reference proteome</keyword>
<proteinExistence type="predicted"/>
<dbReference type="GO" id="GO:0016791">
    <property type="term" value="F:phosphatase activity"/>
    <property type="evidence" value="ECO:0007669"/>
    <property type="project" value="UniProtKB-ARBA"/>
</dbReference>
<dbReference type="Pfam" id="PF00702">
    <property type="entry name" value="Hydrolase"/>
    <property type="match status" value="1"/>
</dbReference>
<dbReference type="EMBL" id="JAVRRD010000038">
    <property type="protein sequence ID" value="KAK5045296.1"/>
    <property type="molecule type" value="Genomic_DNA"/>
</dbReference>
<dbReference type="InterPro" id="IPR006439">
    <property type="entry name" value="HAD-SF_hydro_IA"/>
</dbReference>
<comment type="caution">
    <text evidence="2">The sequence shown here is derived from an EMBL/GenBank/DDBJ whole genome shotgun (WGS) entry which is preliminary data.</text>
</comment>
<name>A0AAV9MUT7_9EURO</name>
<dbReference type="SFLD" id="SFLDS00003">
    <property type="entry name" value="Haloacid_Dehalogenase"/>
    <property type="match status" value="1"/>
</dbReference>
<reference evidence="2 3" key="1">
    <citation type="submission" date="2023-08" db="EMBL/GenBank/DDBJ databases">
        <title>Black Yeasts Isolated from many extreme environments.</title>
        <authorList>
            <person name="Coleine C."/>
            <person name="Stajich J.E."/>
            <person name="Selbmann L."/>
        </authorList>
    </citation>
    <scope>NUCLEOTIDE SEQUENCE [LARGE SCALE GENOMIC DNA]</scope>
    <source>
        <strain evidence="2 3">CCFEE 5792</strain>
    </source>
</reference>
<dbReference type="Proteomes" id="UP001358417">
    <property type="component" value="Unassembled WGS sequence"/>
</dbReference>
<dbReference type="InterPro" id="IPR036412">
    <property type="entry name" value="HAD-like_sf"/>
</dbReference>
<dbReference type="AlphaFoldDB" id="A0AAV9MUT7"/>
<evidence type="ECO:0000313" key="2">
    <source>
        <dbReference type="EMBL" id="KAK5045296.1"/>
    </source>
</evidence>
<dbReference type="Gene3D" id="1.10.150.750">
    <property type="match status" value="1"/>
</dbReference>
<gene>
    <name evidence="2" type="ORF">LTR84_009402</name>
</gene>
<dbReference type="InterPro" id="IPR051540">
    <property type="entry name" value="S-2-haloacid_dehalogenase"/>
</dbReference>
<keyword evidence="1" id="KW-0378">Hydrolase</keyword>
<dbReference type="RefSeq" id="XP_064700928.1">
    <property type="nucleotide sequence ID" value="XM_064852942.1"/>
</dbReference>
<accession>A0AAV9MUT7</accession>
<evidence type="ECO:0008006" key="4">
    <source>
        <dbReference type="Google" id="ProtNLM"/>
    </source>
</evidence>
<evidence type="ECO:0000313" key="3">
    <source>
        <dbReference type="Proteomes" id="UP001358417"/>
    </source>
</evidence>
<dbReference type="Gene3D" id="3.40.50.1000">
    <property type="entry name" value="HAD superfamily/HAD-like"/>
    <property type="match status" value="1"/>
</dbReference>
<sequence length="257" mass="28833">MVFNPTEFKGLFFDIYATLIDWESGICPQLLKLSQNLPSGDARREDNAENRKKLLQAYAKHEKAVEHENPKLPYPQILEEVYSRIASDLRVSADQADKKAFGRSIGEWPAFPDTVKAMQLLAKHYKLFVLSNVDNASFDRTRTGPLNGVHWDGIYTAEQIGSYKPNPKNYQHVVTRLDEDFGIKKDEILLVAQSLDIDHASAKALGFKPAVWIARKSAFMGGNRAQLEAEGLIELGAEFSTLGDMAEAVEEAFSDRK</sequence>
<dbReference type="PRINTS" id="PR00413">
    <property type="entry name" value="HADHALOGNASE"/>
</dbReference>
<dbReference type="PANTHER" id="PTHR43316:SF9">
    <property type="entry name" value="ACID DEHALOGENASE, PUTATIVE (AFU_ORTHOLOGUE AFUA_6G14460)-RELATED"/>
    <property type="match status" value="1"/>
</dbReference>
<evidence type="ECO:0000256" key="1">
    <source>
        <dbReference type="ARBA" id="ARBA00022801"/>
    </source>
</evidence>